<accession>A0AAX2RCR3</accession>
<dbReference type="EMBL" id="SNSQ01000074">
    <property type="protein sequence ID" value="TEU34424.1"/>
    <property type="molecule type" value="Genomic_DNA"/>
</dbReference>
<dbReference type="AlphaFoldDB" id="A0AAX2RCR3"/>
<gene>
    <name evidence="1" type="ORF">E3D37_39085</name>
</gene>
<evidence type="ECO:0000313" key="2">
    <source>
        <dbReference type="Proteomes" id="UP000298234"/>
    </source>
</evidence>
<organism evidence="1 2">
    <name type="scientific">Burkholderia cepacia</name>
    <name type="common">Pseudomonas cepacia</name>
    <dbReference type="NCBI Taxonomy" id="292"/>
    <lineage>
        <taxon>Bacteria</taxon>
        <taxon>Pseudomonadati</taxon>
        <taxon>Pseudomonadota</taxon>
        <taxon>Betaproteobacteria</taxon>
        <taxon>Burkholderiales</taxon>
        <taxon>Burkholderiaceae</taxon>
        <taxon>Burkholderia</taxon>
        <taxon>Burkholderia cepacia complex</taxon>
    </lineage>
</organism>
<reference evidence="1 2" key="1">
    <citation type="submission" date="2019-03" db="EMBL/GenBank/DDBJ databases">
        <title>Burkholderia cepacia outbreak.</title>
        <authorList>
            <person name="Farzana R."/>
            <person name="Walsh T.R."/>
        </authorList>
    </citation>
    <scope>NUCLEOTIDE SEQUENCE [LARGE SCALE GENOMIC DNA]</scope>
    <source>
        <strain evidence="2">d13</strain>
    </source>
</reference>
<dbReference type="RefSeq" id="WP_134257648.1">
    <property type="nucleotide sequence ID" value="NZ_SNSH01000083.1"/>
</dbReference>
<proteinExistence type="predicted"/>
<name>A0AAX2RCR3_BURCE</name>
<sequence length="125" mass="13687">MTTTPSSVTKMHQAFGLSFCGSSKRRDRATRRLPLQRSWSSSFTRDNNPVPTIGSNRWKQNAVAIHGVKPKVAAEALADDIYIAHEFFPDPGEAMLAAMGALIPFGKLAAPRHAIPPADCRYAHQ</sequence>
<protein>
    <submittedName>
        <fullName evidence="1">Uncharacterized protein</fullName>
    </submittedName>
</protein>
<dbReference type="Proteomes" id="UP000298234">
    <property type="component" value="Unassembled WGS sequence"/>
</dbReference>
<evidence type="ECO:0000313" key="1">
    <source>
        <dbReference type="EMBL" id="TEU34424.1"/>
    </source>
</evidence>
<comment type="caution">
    <text evidence="1">The sequence shown here is derived from an EMBL/GenBank/DDBJ whole genome shotgun (WGS) entry which is preliminary data.</text>
</comment>